<proteinExistence type="predicted"/>
<gene>
    <name evidence="1" type="ORF">G4L39_06460</name>
</gene>
<keyword evidence="2" id="KW-1185">Reference proteome</keyword>
<evidence type="ECO:0000313" key="2">
    <source>
        <dbReference type="Proteomes" id="UP000477311"/>
    </source>
</evidence>
<name>A0A6M1RG51_9BACT</name>
<dbReference type="EMBL" id="JAAKYA010000043">
    <property type="protein sequence ID" value="NGO39038.1"/>
    <property type="molecule type" value="Genomic_DNA"/>
</dbReference>
<dbReference type="AlphaFoldDB" id="A0A6M1RG51"/>
<protein>
    <submittedName>
        <fullName evidence="1">Uncharacterized protein</fullName>
    </submittedName>
</protein>
<dbReference type="Proteomes" id="UP000477311">
    <property type="component" value="Unassembled WGS sequence"/>
</dbReference>
<dbReference type="RefSeq" id="WP_165106829.1">
    <property type="nucleotide sequence ID" value="NZ_JAAKYA010000043.1"/>
</dbReference>
<sequence length="75" mass="8125">MIRVIANTSELDGMLRRVIGRLEQPEQALRAVGNLIYSLTLGAFAHDHPAVVDGAPAFYSAFPNVTSFVRSLLGL</sequence>
<reference evidence="1 2" key="1">
    <citation type="submission" date="2020-02" db="EMBL/GenBank/DDBJ databases">
        <title>Draft genome sequence of Limisphaera ngatamarikiensis NGM72.4T, a thermophilic Verrucomicrobia grouped in subdivision 3.</title>
        <authorList>
            <person name="Carere C.R."/>
            <person name="Steen J."/>
            <person name="Hugenholtz P."/>
            <person name="Stott M.B."/>
        </authorList>
    </citation>
    <scope>NUCLEOTIDE SEQUENCE [LARGE SCALE GENOMIC DNA]</scope>
    <source>
        <strain evidence="1 2">NGM72.4</strain>
    </source>
</reference>
<organism evidence="1 2">
    <name type="scientific">Limisphaera ngatamarikiensis</name>
    <dbReference type="NCBI Taxonomy" id="1324935"/>
    <lineage>
        <taxon>Bacteria</taxon>
        <taxon>Pseudomonadati</taxon>
        <taxon>Verrucomicrobiota</taxon>
        <taxon>Verrucomicrobiia</taxon>
        <taxon>Limisphaerales</taxon>
        <taxon>Limisphaeraceae</taxon>
        <taxon>Limisphaera</taxon>
    </lineage>
</organism>
<accession>A0A6M1RG51</accession>
<evidence type="ECO:0000313" key="1">
    <source>
        <dbReference type="EMBL" id="NGO39038.1"/>
    </source>
</evidence>
<comment type="caution">
    <text evidence="1">The sequence shown here is derived from an EMBL/GenBank/DDBJ whole genome shotgun (WGS) entry which is preliminary data.</text>
</comment>